<name>A0A0A8YLF0_ARUDO</name>
<sequence length="91" mass="9913">MSSCYFRCASASGESVTGGGGSSGCTGSEPWRLVRRGQNWGVGEEEIYQRGFGVRGTDSLVENGVHWERGRGCRRCGRIWSDAHRGTEGRI</sequence>
<protein>
    <submittedName>
        <fullName evidence="1">Uncharacterized protein</fullName>
    </submittedName>
</protein>
<dbReference type="EMBL" id="GBRH01274493">
    <property type="protein sequence ID" value="JAD23402.1"/>
    <property type="molecule type" value="Transcribed_RNA"/>
</dbReference>
<reference evidence="1" key="2">
    <citation type="journal article" date="2015" name="Data Brief">
        <title>Shoot transcriptome of the giant reed, Arundo donax.</title>
        <authorList>
            <person name="Barrero R.A."/>
            <person name="Guerrero F.D."/>
            <person name="Moolhuijzen P."/>
            <person name="Goolsby J.A."/>
            <person name="Tidwell J."/>
            <person name="Bellgard S.E."/>
            <person name="Bellgard M.I."/>
        </authorList>
    </citation>
    <scope>NUCLEOTIDE SEQUENCE</scope>
    <source>
        <tissue evidence="1">Shoot tissue taken approximately 20 cm above the soil surface</tissue>
    </source>
</reference>
<reference evidence="1" key="1">
    <citation type="submission" date="2014-09" db="EMBL/GenBank/DDBJ databases">
        <authorList>
            <person name="Magalhaes I.L.F."/>
            <person name="Oliveira U."/>
            <person name="Santos F.R."/>
            <person name="Vidigal T.H.D.A."/>
            <person name="Brescovit A.D."/>
            <person name="Santos A.J."/>
        </authorList>
    </citation>
    <scope>NUCLEOTIDE SEQUENCE</scope>
    <source>
        <tissue evidence="1">Shoot tissue taken approximately 20 cm above the soil surface</tissue>
    </source>
</reference>
<proteinExistence type="predicted"/>
<dbReference type="AlphaFoldDB" id="A0A0A8YLF0"/>
<evidence type="ECO:0000313" key="1">
    <source>
        <dbReference type="EMBL" id="JAD23402.1"/>
    </source>
</evidence>
<accession>A0A0A8YLF0</accession>
<organism evidence="1">
    <name type="scientific">Arundo donax</name>
    <name type="common">Giant reed</name>
    <name type="synonym">Donax arundinaceus</name>
    <dbReference type="NCBI Taxonomy" id="35708"/>
    <lineage>
        <taxon>Eukaryota</taxon>
        <taxon>Viridiplantae</taxon>
        <taxon>Streptophyta</taxon>
        <taxon>Embryophyta</taxon>
        <taxon>Tracheophyta</taxon>
        <taxon>Spermatophyta</taxon>
        <taxon>Magnoliopsida</taxon>
        <taxon>Liliopsida</taxon>
        <taxon>Poales</taxon>
        <taxon>Poaceae</taxon>
        <taxon>PACMAD clade</taxon>
        <taxon>Arundinoideae</taxon>
        <taxon>Arundineae</taxon>
        <taxon>Arundo</taxon>
    </lineage>
</organism>
<dbReference type="PROSITE" id="PS51257">
    <property type="entry name" value="PROKAR_LIPOPROTEIN"/>
    <property type="match status" value="1"/>
</dbReference>